<dbReference type="EMBL" id="JARKNE010000005">
    <property type="protein sequence ID" value="KAK5833205.1"/>
    <property type="molecule type" value="Genomic_DNA"/>
</dbReference>
<comment type="caution">
    <text evidence="2">The sequence shown here is derived from an EMBL/GenBank/DDBJ whole genome shotgun (WGS) entry which is preliminary data.</text>
</comment>
<protein>
    <submittedName>
        <fullName evidence="2">Uncharacterized protein</fullName>
    </submittedName>
</protein>
<feature type="compositionally biased region" description="Polar residues" evidence="1">
    <location>
        <begin position="7"/>
        <end position="28"/>
    </location>
</feature>
<feature type="compositionally biased region" description="Basic and acidic residues" evidence="1">
    <location>
        <begin position="44"/>
        <end position="55"/>
    </location>
</feature>
<evidence type="ECO:0000313" key="2">
    <source>
        <dbReference type="EMBL" id="KAK5833205.1"/>
    </source>
</evidence>
<dbReference type="Proteomes" id="UP001358586">
    <property type="component" value="Chromosome 5"/>
</dbReference>
<reference evidence="2 3" key="1">
    <citation type="submission" date="2023-03" db="EMBL/GenBank/DDBJ databases">
        <title>WGS of Gossypium arboreum.</title>
        <authorList>
            <person name="Yu D."/>
        </authorList>
    </citation>
    <scope>NUCLEOTIDE SEQUENCE [LARGE SCALE GENOMIC DNA]</scope>
    <source>
        <tissue evidence="2">Leaf</tissue>
    </source>
</reference>
<evidence type="ECO:0000313" key="3">
    <source>
        <dbReference type="Proteomes" id="UP001358586"/>
    </source>
</evidence>
<feature type="region of interest" description="Disordered" evidence="1">
    <location>
        <begin position="1"/>
        <end position="63"/>
    </location>
</feature>
<sequence>MAAPTPDVSTNEALSPKSSALVHNSTSPCCPDDERQFHVVQSSPKHDKVELREDTNFSGFPASGSSRGYNDYSMAVRVSWGVFE</sequence>
<proteinExistence type="predicted"/>
<keyword evidence="3" id="KW-1185">Reference proteome</keyword>
<name>A0ABR0Q1L5_GOSAR</name>
<accession>A0ABR0Q1L5</accession>
<evidence type="ECO:0000256" key="1">
    <source>
        <dbReference type="SAM" id="MobiDB-lite"/>
    </source>
</evidence>
<gene>
    <name evidence="2" type="ORF">PVK06_017022</name>
</gene>
<organism evidence="2 3">
    <name type="scientific">Gossypium arboreum</name>
    <name type="common">Tree cotton</name>
    <name type="synonym">Gossypium nanking</name>
    <dbReference type="NCBI Taxonomy" id="29729"/>
    <lineage>
        <taxon>Eukaryota</taxon>
        <taxon>Viridiplantae</taxon>
        <taxon>Streptophyta</taxon>
        <taxon>Embryophyta</taxon>
        <taxon>Tracheophyta</taxon>
        <taxon>Spermatophyta</taxon>
        <taxon>Magnoliopsida</taxon>
        <taxon>eudicotyledons</taxon>
        <taxon>Gunneridae</taxon>
        <taxon>Pentapetalae</taxon>
        <taxon>rosids</taxon>
        <taxon>malvids</taxon>
        <taxon>Malvales</taxon>
        <taxon>Malvaceae</taxon>
        <taxon>Malvoideae</taxon>
        <taxon>Gossypium</taxon>
    </lineage>
</organism>